<proteinExistence type="predicted"/>
<accession>A0ABS4KL83</accession>
<dbReference type="PANTHER" id="PTHR41324:SF1">
    <property type="entry name" value="DUF2232 DOMAIN-CONTAINING PROTEIN"/>
    <property type="match status" value="1"/>
</dbReference>
<organism evidence="2 3">
    <name type="scientific">Acetoanaerobium pronyense</name>
    <dbReference type="NCBI Taxonomy" id="1482736"/>
    <lineage>
        <taxon>Bacteria</taxon>
        <taxon>Bacillati</taxon>
        <taxon>Bacillota</taxon>
        <taxon>Clostridia</taxon>
        <taxon>Peptostreptococcales</taxon>
        <taxon>Filifactoraceae</taxon>
        <taxon>Acetoanaerobium</taxon>
    </lineage>
</organism>
<evidence type="ECO:0000313" key="3">
    <source>
        <dbReference type="Proteomes" id="UP001314903"/>
    </source>
</evidence>
<comment type="caution">
    <text evidence="2">The sequence shown here is derived from an EMBL/GenBank/DDBJ whole genome shotgun (WGS) entry which is preliminary data.</text>
</comment>
<evidence type="ECO:0000313" key="2">
    <source>
        <dbReference type="EMBL" id="MBP2028543.1"/>
    </source>
</evidence>
<dbReference type="RefSeq" id="WP_209661592.1">
    <property type="nucleotide sequence ID" value="NZ_JAGGLI010000032.1"/>
</dbReference>
<dbReference type="InterPro" id="IPR018710">
    <property type="entry name" value="DUF2232"/>
</dbReference>
<feature type="transmembrane region" description="Helical" evidence="1">
    <location>
        <begin position="85"/>
        <end position="102"/>
    </location>
</feature>
<dbReference type="PANTHER" id="PTHR41324">
    <property type="entry name" value="MEMBRANE PROTEIN-RELATED"/>
    <property type="match status" value="1"/>
</dbReference>
<keyword evidence="1" id="KW-0472">Membrane</keyword>
<feature type="transmembrane region" description="Helical" evidence="1">
    <location>
        <begin position="217"/>
        <end position="236"/>
    </location>
</feature>
<dbReference type="EMBL" id="JAGGLI010000032">
    <property type="protein sequence ID" value="MBP2028543.1"/>
    <property type="molecule type" value="Genomic_DNA"/>
</dbReference>
<feature type="transmembrane region" description="Helical" evidence="1">
    <location>
        <begin position="283"/>
        <end position="305"/>
    </location>
</feature>
<feature type="transmembrane region" description="Helical" evidence="1">
    <location>
        <begin position="114"/>
        <end position="134"/>
    </location>
</feature>
<sequence length="316" mass="35446">MQGPKPKKKNIDTNRKNLVESSVLTAVGAIFILMGTYVPFLSFLTMFSAVPIVIITYRNKVSYALMSSFSLGVILSFFIHPINALFTSIMFFIPGVAIGFFAKENRPPFESIFYGFLSMTFTTALIIQFVSFFMDLNLIEYLMEILRESMEIQAELLKNLPSIEAVDINAITLTIRLLFPSFIVGFAIITSFLNYYMSAAIIRRLGEKKNLGSLLEFSMPGNVSVGIIVIYLLTYITSTLNFQYYDSLVANLTAVFILLFFLQGASVAGFFINKMKAPRLVKIAIVAMLIILAPISSFIALVGFVDALFNFRRLNR</sequence>
<dbReference type="Pfam" id="PF09991">
    <property type="entry name" value="DUF2232"/>
    <property type="match status" value="1"/>
</dbReference>
<keyword evidence="1" id="KW-1133">Transmembrane helix</keyword>
<evidence type="ECO:0000256" key="1">
    <source>
        <dbReference type="SAM" id="Phobius"/>
    </source>
</evidence>
<reference evidence="2 3" key="1">
    <citation type="submission" date="2021-03" db="EMBL/GenBank/DDBJ databases">
        <title>Genomic Encyclopedia of Type Strains, Phase IV (KMG-IV): sequencing the most valuable type-strain genomes for metagenomic binning, comparative biology and taxonomic classification.</title>
        <authorList>
            <person name="Goeker M."/>
        </authorList>
    </citation>
    <scope>NUCLEOTIDE SEQUENCE [LARGE SCALE GENOMIC DNA]</scope>
    <source>
        <strain evidence="2 3">DSM 27512</strain>
    </source>
</reference>
<keyword evidence="1" id="KW-0812">Transmembrane</keyword>
<name>A0ABS4KL83_9FIRM</name>
<feature type="transmembrane region" description="Helical" evidence="1">
    <location>
        <begin position="177"/>
        <end position="196"/>
    </location>
</feature>
<dbReference type="Proteomes" id="UP001314903">
    <property type="component" value="Unassembled WGS sequence"/>
</dbReference>
<feature type="transmembrane region" description="Helical" evidence="1">
    <location>
        <begin position="248"/>
        <end position="271"/>
    </location>
</feature>
<keyword evidence="3" id="KW-1185">Reference proteome</keyword>
<protein>
    <submittedName>
        <fullName evidence="2">Uncharacterized protein YybS (DUF2232 family)</fullName>
    </submittedName>
</protein>
<gene>
    <name evidence="2" type="ORF">J2Z35_002369</name>
</gene>
<feature type="transmembrane region" description="Helical" evidence="1">
    <location>
        <begin position="23"/>
        <end position="54"/>
    </location>
</feature>